<dbReference type="AlphaFoldDB" id="L1JHA0"/>
<name>L1JHA0_GUITC</name>
<protein>
    <recommendedName>
        <fullName evidence="4">Hexosyltransferase</fullName>
    </recommendedName>
</protein>
<dbReference type="GO" id="GO:0016757">
    <property type="term" value="F:glycosyltransferase activity"/>
    <property type="evidence" value="ECO:0007669"/>
    <property type="project" value="InterPro"/>
</dbReference>
<organism evidence="1">
    <name type="scientific">Guillardia theta (strain CCMP2712)</name>
    <name type="common">Cryptophyte</name>
    <dbReference type="NCBI Taxonomy" id="905079"/>
    <lineage>
        <taxon>Eukaryota</taxon>
        <taxon>Cryptophyceae</taxon>
        <taxon>Pyrenomonadales</taxon>
        <taxon>Geminigeraceae</taxon>
        <taxon>Guillardia</taxon>
    </lineage>
</organism>
<dbReference type="Proteomes" id="UP000011087">
    <property type="component" value="Unassembled WGS sequence"/>
</dbReference>
<dbReference type="InterPro" id="IPR029044">
    <property type="entry name" value="Nucleotide-diphossugar_trans"/>
</dbReference>
<dbReference type="EnsemblProtists" id="EKX47475">
    <property type="protein sequence ID" value="EKX47475"/>
    <property type="gene ID" value="GUITHDRAFT_106915"/>
</dbReference>
<evidence type="ECO:0000313" key="1">
    <source>
        <dbReference type="EMBL" id="EKX47475.1"/>
    </source>
</evidence>
<dbReference type="InterPro" id="IPR002495">
    <property type="entry name" value="Glyco_trans_8"/>
</dbReference>
<dbReference type="OMA" id="HVCVCNL"/>
<accession>L1JHA0</accession>
<evidence type="ECO:0000313" key="3">
    <source>
        <dbReference type="Proteomes" id="UP000011087"/>
    </source>
</evidence>
<reference evidence="2" key="3">
    <citation type="submission" date="2016-03" db="UniProtKB">
        <authorList>
            <consortium name="EnsemblProtists"/>
        </authorList>
    </citation>
    <scope>IDENTIFICATION</scope>
</reference>
<dbReference type="HOGENOM" id="CLU_049943_3_0_1"/>
<dbReference type="GeneID" id="17304138"/>
<dbReference type="CDD" id="cd02537">
    <property type="entry name" value="GT8_Glycogenin"/>
    <property type="match status" value="1"/>
</dbReference>
<evidence type="ECO:0008006" key="4">
    <source>
        <dbReference type="Google" id="ProtNLM"/>
    </source>
</evidence>
<evidence type="ECO:0000313" key="2">
    <source>
        <dbReference type="EnsemblProtists" id="EKX47475"/>
    </source>
</evidence>
<dbReference type="Pfam" id="PF01501">
    <property type="entry name" value="Glyco_transf_8"/>
    <property type="match status" value="1"/>
</dbReference>
<dbReference type="Gene3D" id="3.90.550.10">
    <property type="entry name" value="Spore Coat Polysaccharide Biosynthesis Protein SpsA, Chain A"/>
    <property type="match status" value="1"/>
</dbReference>
<dbReference type="RefSeq" id="XP_005834455.1">
    <property type="nucleotide sequence ID" value="XM_005834398.1"/>
</dbReference>
<gene>
    <name evidence="1" type="ORF">GUITHDRAFT_106915</name>
</gene>
<dbReference type="PANTHER" id="PTHR11183">
    <property type="entry name" value="GLYCOGENIN SUBFAMILY MEMBER"/>
    <property type="match status" value="1"/>
</dbReference>
<dbReference type="eggNOG" id="KOG1950">
    <property type="taxonomic scope" value="Eukaryota"/>
</dbReference>
<dbReference type="OrthoDB" id="2014201at2759"/>
<sequence>MPPFSNQTAMELQGSVDSMDVSAMRKENRYAYVTLLTRDPYLPGVCALLYSLKQVNTKYPVICVVTKDVTQKAREEIELFGGVVREVEKFLPFPEDQANNYANALWIDCWTKLEFWEFTEYKKCVYLDADMKVYKNLDHLFEMEGDFLAAQDCYHGGDPEDRVRNHFHDPEKCFYSSSCPDKIRPYFNAGFFVFTPSKDIAKDMKQKAIDKDVTTFTFAEQDFMNDYFQGQWEPRVLPYTYNCIKWFARYHMGKPYNKDDIHVLHYVSEKPWVTGRIDPKDEKAIKSGLCHCAEQYDDWHDMWEEAMQAKANNTLGGTIGADKLVSIPKAQPMVTESAVPVGRIG</sequence>
<dbReference type="InterPro" id="IPR050587">
    <property type="entry name" value="GNT1/Glycosyltrans_8"/>
</dbReference>
<dbReference type="SUPFAM" id="SSF53448">
    <property type="entry name" value="Nucleotide-diphospho-sugar transferases"/>
    <property type="match status" value="1"/>
</dbReference>
<dbReference type="PaxDb" id="55529-EKX47475"/>
<reference evidence="3" key="2">
    <citation type="submission" date="2012-11" db="EMBL/GenBank/DDBJ databases">
        <authorList>
            <person name="Kuo A."/>
            <person name="Curtis B.A."/>
            <person name="Tanifuji G."/>
            <person name="Burki F."/>
            <person name="Gruber A."/>
            <person name="Irimia M."/>
            <person name="Maruyama S."/>
            <person name="Arias M.C."/>
            <person name="Ball S.G."/>
            <person name="Gile G.H."/>
            <person name="Hirakawa Y."/>
            <person name="Hopkins J.F."/>
            <person name="Rensing S.A."/>
            <person name="Schmutz J."/>
            <person name="Symeonidi A."/>
            <person name="Elias M."/>
            <person name="Eveleigh R.J."/>
            <person name="Herman E.K."/>
            <person name="Klute M.J."/>
            <person name="Nakayama T."/>
            <person name="Obornik M."/>
            <person name="Reyes-Prieto A."/>
            <person name="Armbrust E.V."/>
            <person name="Aves S.J."/>
            <person name="Beiko R.G."/>
            <person name="Coutinho P."/>
            <person name="Dacks J.B."/>
            <person name="Durnford D.G."/>
            <person name="Fast N.M."/>
            <person name="Green B.R."/>
            <person name="Grisdale C."/>
            <person name="Hempe F."/>
            <person name="Henrissat B."/>
            <person name="Hoppner M.P."/>
            <person name="Ishida K.-I."/>
            <person name="Kim E."/>
            <person name="Koreny L."/>
            <person name="Kroth P.G."/>
            <person name="Liu Y."/>
            <person name="Malik S.-B."/>
            <person name="Maier U.G."/>
            <person name="McRose D."/>
            <person name="Mock T."/>
            <person name="Neilson J.A."/>
            <person name="Onodera N.T."/>
            <person name="Poole A.M."/>
            <person name="Pritham E.J."/>
            <person name="Richards T.A."/>
            <person name="Rocap G."/>
            <person name="Roy S.W."/>
            <person name="Sarai C."/>
            <person name="Schaack S."/>
            <person name="Shirato S."/>
            <person name="Slamovits C.H."/>
            <person name="Spencer D.F."/>
            <person name="Suzuki S."/>
            <person name="Worden A.Z."/>
            <person name="Zauner S."/>
            <person name="Barry K."/>
            <person name="Bell C."/>
            <person name="Bharti A.K."/>
            <person name="Crow J.A."/>
            <person name="Grimwood J."/>
            <person name="Kramer R."/>
            <person name="Lindquist E."/>
            <person name="Lucas S."/>
            <person name="Salamov A."/>
            <person name="McFadden G.I."/>
            <person name="Lane C.E."/>
            <person name="Keeling P.J."/>
            <person name="Gray M.W."/>
            <person name="Grigoriev I.V."/>
            <person name="Archibald J.M."/>
        </authorList>
    </citation>
    <scope>NUCLEOTIDE SEQUENCE</scope>
    <source>
        <strain evidence="3">CCMP2712</strain>
    </source>
</reference>
<dbReference type="EMBL" id="JH992990">
    <property type="protein sequence ID" value="EKX47475.1"/>
    <property type="molecule type" value="Genomic_DNA"/>
</dbReference>
<proteinExistence type="predicted"/>
<reference evidence="1 3" key="1">
    <citation type="journal article" date="2012" name="Nature">
        <title>Algal genomes reveal evolutionary mosaicism and the fate of nucleomorphs.</title>
        <authorList>
            <consortium name="DOE Joint Genome Institute"/>
            <person name="Curtis B.A."/>
            <person name="Tanifuji G."/>
            <person name="Burki F."/>
            <person name="Gruber A."/>
            <person name="Irimia M."/>
            <person name="Maruyama S."/>
            <person name="Arias M.C."/>
            <person name="Ball S.G."/>
            <person name="Gile G.H."/>
            <person name="Hirakawa Y."/>
            <person name="Hopkins J.F."/>
            <person name="Kuo A."/>
            <person name="Rensing S.A."/>
            <person name="Schmutz J."/>
            <person name="Symeonidi A."/>
            <person name="Elias M."/>
            <person name="Eveleigh R.J."/>
            <person name="Herman E.K."/>
            <person name="Klute M.J."/>
            <person name="Nakayama T."/>
            <person name="Obornik M."/>
            <person name="Reyes-Prieto A."/>
            <person name="Armbrust E.V."/>
            <person name="Aves S.J."/>
            <person name="Beiko R.G."/>
            <person name="Coutinho P."/>
            <person name="Dacks J.B."/>
            <person name="Durnford D.G."/>
            <person name="Fast N.M."/>
            <person name="Green B.R."/>
            <person name="Grisdale C.J."/>
            <person name="Hempel F."/>
            <person name="Henrissat B."/>
            <person name="Hoppner M.P."/>
            <person name="Ishida K."/>
            <person name="Kim E."/>
            <person name="Koreny L."/>
            <person name="Kroth P.G."/>
            <person name="Liu Y."/>
            <person name="Malik S.B."/>
            <person name="Maier U.G."/>
            <person name="McRose D."/>
            <person name="Mock T."/>
            <person name="Neilson J.A."/>
            <person name="Onodera N.T."/>
            <person name="Poole A.M."/>
            <person name="Pritham E.J."/>
            <person name="Richards T.A."/>
            <person name="Rocap G."/>
            <person name="Roy S.W."/>
            <person name="Sarai C."/>
            <person name="Schaack S."/>
            <person name="Shirato S."/>
            <person name="Slamovits C.H."/>
            <person name="Spencer D.F."/>
            <person name="Suzuki S."/>
            <person name="Worden A.Z."/>
            <person name="Zauner S."/>
            <person name="Barry K."/>
            <person name="Bell C."/>
            <person name="Bharti A.K."/>
            <person name="Crow J.A."/>
            <person name="Grimwood J."/>
            <person name="Kramer R."/>
            <person name="Lindquist E."/>
            <person name="Lucas S."/>
            <person name="Salamov A."/>
            <person name="McFadden G.I."/>
            <person name="Lane C.E."/>
            <person name="Keeling P.J."/>
            <person name="Gray M.W."/>
            <person name="Grigoriev I.V."/>
            <person name="Archibald J.M."/>
        </authorList>
    </citation>
    <scope>NUCLEOTIDE SEQUENCE</scope>
    <source>
        <strain evidence="1 3">CCMP2712</strain>
    </source>
</reference>
<dbReference type="KEGG" id="gtt:GUITHDRAFT_106915"/>
<dbReference type="STRING" id="905079.L1JHA0"/>
<keyword evidence="3" id="KW-1185">Reference proteome</keyword>